<dbReference type="AlphaFoldDB" id="A0A022RP67"/>
<name>A0A022RP67_ERYGU</name>
<gene>
    <name evidence="3" type="ORF">MIMGU_mgv1a019761mg</name>
</gene>
<dbReference type="STRING" id="4155.A0A022RP67"/>
<dbReference type="EMBL" id="KI630319">
    <property type="protein sequence ID" value="EYU41854.1"/>
    <property type="molecule type" value="Genomic_DNA"/>
</dbReference>
<dbReference type="PANTHER" id="PTHR11709:SF370">
    <property type="entry name" value="LACCASE-4"/>
    <property type="match status" value="1"/>
</dbReference>
<feature type="domain" description="Plastocyanin-like" evidence="2">
    <location>
        <begin position="3"/>
        <end position="104"/>
    </location>
</feature>
<accession>A0A022RP67</accession>
<reference evidence="3 4" key="1">
    <citation type="journal article" date="2013" name="Proc. Natl. Acad. Sci. U.S.A.">
        <title>Fine-scale variation in meiotic recombination in Mimulus inferred from population shotgun sequencing.</title>
        <authorList>
            <person name="Hellsten U."/>
            <person name="Wright K.M."/>
            <person name="Jenkins J."/>
            <person name="Shu S."/>
            <person name="Yuan Y."/>
            <person name="Wessler S.R."/>
            <person name="Schmutz J."/>
            <person name="Willis J.H."/>
            <person name="Rokhsar D.S."/>
        </authorList>
    </citation>
    <scope>NUCLEOTIDE SEQUENCE [LARGE SCALE GENOMIC DNA]</scope>
    <source>
        <strain evidence="4">cv. DUN x IM62</strain>
    </source>
</reference>
<keyword evidence="4" id="KW-1185">Reference proteome</keyword>
<evidence type="ECO:0000313" key="3">
    <source>
        <dbReference type="EMBL" id="EYU41854.1"/>
    </source>
</evidence>
<dbReference type="InterPro" id="IPR008972">
    <property type="entry name" value="Cupredoxin"/>
</dbReference>
<dbReference type="Pfam" id="PF07732">
    <property type="entry name" value="Cu-oxidase_3"/>
    <property type="match status" value="1"/>
</dbReference>
<proteinExistence type="inferred from homology"/>
<dbReference type="Gene3D" id="2.60.40.420">
    <property type="entry name" value="Cupredoxins - blue copper proteins"/>
    <property type="match status" value="1"/>
</dbReference>
<dbReference type="InterPro" id="IPR045087">
    <property type="entry name" value="Cu-oxidase_fam"/>
</dbReference>
<evidence type="ECO:0000259" key="2">
    <source>
        <dbReference type="Pfam" id="PF07732"/>
    </source>
</evidence>
<dbReference type="SUPFAM" id="SSF49503">
    <property type="entry name" value="Cupredoxins"/>
    <property type="match status" value="1"/>
</dbReference>
<protein>
    <recommendedName>
        <fullName evidence="2">Plastocyanin-like domain-containing protein</fullName>
    </recommendedName>
</protein>
<dbReference type="InterPro" id="IPR011707">
    <property type="entry name" value="Cu-oxidase-like_N"/>
</dbReference>
<organism evidence="3 4">
    <name type="scientific">Erythranthe guttata</name>
    <name type="common">Yellow monkey flower</name>
    <name type="synonym">Mimulus guttatus</name>
    <dbReference type="NCBI Taxonomy" id="4155"/>
    <lineage>
        <taxon>Eukaryota</taxon>
        <taxon>Viridiplantae</taxon>
        <taxon>Streptophyta</taxon>
        <taxon>Embryophyta</taxon>
        <taxon>Tracheophyta</taxon>
        <taxon>Spermatophyta</taxon>
        <taxon>Magnoliopsida</taxon>
        <taxon>eudicotyledons</taxon>
        <taxon>Gunneridae</taxon>
        <taxon>Pentapetalae</taxon>
        <taxon>asterids</taxon>
        <taxon>lamiids</taxon>
        <taxon>Lamiales</taxon>
        <taxon>Phrymaceae</taxon>
        <taxon>Erythranthe</taxon>
    </lineage>
</organism>
<dbReference type="InterPro" id="IPR034288">
    <property type="entry name" value="CuRO_1_LCC"/>
</dbReference>
<feature type="non-terminal residue" evidence="3">
    <location>
        <position position="166"/>
    </location>
</feature>
<comment type="similarity">
    <text evidence="1">Belongs to the multicopper oxidase family.</text>
</comment>
<dbReference type="GO" id="GO:0005507">
    <property type="term" value="F:copper ion binding"/>
    <property type="evidence" value="ECO:0007669"/>
    <property type="project" value="InterPro"/>
</dbReference>
<dbReference type="CDD" id="cd13849">
    <property type="entry name" value="CuRO_1_LCC_plant"/>
    <property type="match status" value="1"/>
</dbReference>
<sequence length="166" mass="18231">MKNTTHACSNKSIVTVNGKFSGPTIYAREGDTVLIRVINRVKYNVSIHWHGVRQLRAGWSDGPAYIMQCPIQPGHNYDRGTLFWHAHILWLRSTAHGALVILPKLGVPYPFRKPDHESVVCKSDTEAVINQALKSGLAPTVSDAHTINGHPGPVLNCPFTGGFSLN</sequence>
<dbReference type="PANTHER" id="PTHR11709">
    <property type="entry name" value="MULTI-COPPER OXIDASE"/>
    <property type="match status" value="1"/>
</dbReference>
<evidence type="ECO:0000256" key="1">
    <source>
        <dbReference type="ARBA" id="ARBA00010609"/>
    </source>
</evidence>
<evidence type="ECO:0000313" key="4">
    <source>
        <dbReference type="Proteomes" id="UP000030748"/>
    </source>
</evidence>
<dbReference type="Proteomes" id="UP000030748">
    <property type="component" value="Unassembled WGS sequence"/>
</dbReference>